<protein>
    <recommendedName>
        <fullName evidence="2">histidine kinase</fullName>
        <ecNumber evidence="2">2.7.13.3</ecNumber>
    </recommendedName>
</protein>
<dbReference type="PROSITE" id="PS50110">
    <property type="entry name" value="RESPONSE_REGULATORY"/>
    <property type="match status" value="1"/>
</dbReference>
<name>A0A4E0QB90_9EURY</name>
<keyword evidence="6" id="KW-0175">Coiled coil</keyword>
<dbReference type="Proteomes" id="UP000297295">
    <property type="component" value="Unassembled WGS sequence"/>
</dbReference>
<dbReference type="InterPro" id="IPR036097">
    <property type="entry name" value="HisK_dim/P_sf"/>
</dbReference>
<evidence type="ECO:0000256" key="2">
    <source>
        <dbReference type="ARBA" id="ARBA00012438"/>
    </source>
</evidence>
<dbReference type="Pfam" id="PF13426">
    <property type="entry name" value="PAS_9"/>
    <property type="match status" value="1"/>
</dbReference>
<feature type="domain" description="PAC" evidence="9">
    <location>
        <begin position="335"/>
        <end position="385"/>
    </location>
</feature>
<dbReference type="EMBL" id="PGGK01000004">
    <property type="protein sequence ID" value="TGC09804.1"/>
    <property type="molecule type" value="Genomic_DNA"/>
</dbReference>
<dbReference type="Pfam" id="PF00512">
    <property type="entry name" value="HisKA"/>
    <property type="match status" value="1"/>
</dbReference>
<dbReference type="SUPFAM" id="SSF55785">
    <property type="entry name" value="PYP-like sensor domain (PAS domain)"/>
    <property type="match status" value="3"/>
</dbReference>
<feature type="domain" description="Response regulatory" evidence="7">
    <location>
        <begin position="8"/>
        <end position="122"/>
    </location>
</feature>
<gene>
    <name evidence="10" type="ORF">CUN85_05475</name>
</gene>
<dbReference type="Pfam" id="PF08448">
    <property type="entry name" value="PAS_4"/>
    <property type="match status" value="1"/>
</dbReference>
<keyword evidence="3" id="KW-0808">Transferase</keyword>
<dbReference type="AlphaFoldDB" id="A0A4E0QB90"/>
<dbReference type="InterPro" id="IPR001789">
    <property type="entry name" value="Sig_transdc_resp-reg_receiver"/>
</dbReference>
<comment type="catalytic activity">
    <reaction evidence="1">
        <text>ATP + protein L-histidine = ADP + protein N-phospho-L-histidine.</text>
        <dbReference type="EC" id="2.7.13.3"/>
    </reaction>
</comment>
<evidence type="ECO:0000313" key="11">
    <source>
        <dbReference type="Proteomes" id="UP000297295"/>
    </source>
</evidence>
<dbReference type="EC" id="2.7.13.3" evidence="2"/>
<evidence type="ECO:0000256" key="4">
    <source>
        <dbReference type="ARBA" id="ARBA00022777"/>
    </source>
</evidence>
<reference evidence="10 11" key="1">
    <citation type="submission" date="2017-11" db="EMBL/GenBank/DDBJ databases">
        <title>Isolation and Characterization of Methanogenic Archaea from Saline Meromictic Lake at Siberia.</title>
        <authorList>
            <person name="Shen Y."/>
            <person name="Huang H.-H."/>
            <person name="Lai M.-C."/>
            <person name="Chen S.-C."/>
        </authorList>
    </citation>
    <scope>NUCLEOTIDE SEQUENCE [LARGE SCALE GENOMIC DNA]</scope>
    <source>
        <strain evidence="10 11">SY-01</strain>
    </source>
</reference>
<feature type="modified residue" description="4-aspartylphosphate" evidence="5">
    <location>
        <position position="56"/>
    </location>
</feature>
<dbReference type="SMART" id="SM00448">
    <property type="entry name" value="REC"/>
    <property type="match status" value="1"/>
</dbReference>
<evidence type="ECO:0000256" key="1">
    <source>
        <dbReference type="ARBA" id="ARBA00000085"/>
    </source>
</evidence>
<keyword evidence="4" id="KW-0418">Kinase</keyword>
<dbReference type="SUPFAM" id="SSF47384">
    <property type="entry name" value="Homodimeric domain of signal transducing histidine kinase"/>
    <property type="match status" value="1"/>
</dbReference>
<dbReference type="InterPro" id="IPR003661">
    <property type="entry name" value="HisK_dim/P_dom"/>
</dbReference>
<dbReference type="InterPro" id="IPR011006">
    <property type="entry name" value="CheY-like_superfamily"/>
</dbReference>
<proteinExistence type="predicted"/>
<dbReference type="InterPro" id="IPR000014">
    <property type="entry name" value="PAS"/>
</dbReference>
<feature type="domain" description="PAC" evidence="9">
    <location>
        <begin position="210"/>
        <end position="262"/>
    </location>
</feature>
<dbReference type="Gene3D" id="3.40.50.2300">
    <property type="match status" value="1"/>
</dbReference>
<dbReference type="Pfam" id="PF00072">
    <property type="entry name" value="Response_reg"/>
    <property type="match status" value="1"/>
</dbReference>
<dbReference type="GO" id="GO:0005886">
    <property type="term" value="C:plasma membrane"/>
    <property type="evidence" value="ECO:0007669"/>
    <property type="project" value="TreeGrafter"/>
</dbReference>
<dbReference type="InterPro" id="IPR035965">
    <property type="entry name" value="PAS-like_dom_sf"/>
</dbReference>
<dbReference type="OrthoDB" id="3369at2157"/>
<dbReference type="CDD" id="cd00082">
    <property type="entry name" value="HisKA"/>
    <property type="match status" value="1"/>
</dbReference>
<dbReference type="SUPFAM" id="SSF52172">
    <property type="entry name" value="CheY-like"/>
    <property type="match status" value="1"/>
</dbReference>
<evidence type="ECO:0000259" key="9">
    <source>
        <dbReference type="PROSITE" id="PS50113"/>
    </source>
</evidence>
<dbReference type="RefSeq" id="WP_135389321.1">
    <property type="nucleotide sequence ID" value="NZ_PGGK01000004.1"/>
</dbReference>
<dbReference type="PROSITE" id="PS50113">
    <property type="entry name" value="PAC"/>
    <property type="match status" value="3"/>
</dbReference>
<feature type="domain" description="PAS" evidence="8">
    <location>
        <begin position="134"/>
        <end position="205"/>
    </location>
</feature>
<feature type="domain" description="PAS" evidence="8">
    <location>
        <begin position="386"/>
        <end position="456"/>
    </location>
</feature>
<dbReference type="SMART" id="SM00086">
    <property type="entry name" value="PAC"/>
    <property type="match status" value="3"/>
</dbReference>
<dbReference type="SMART" id="SM00091">
    <property type="entry name" value="PAS"/>
    <property type="match status" value="3"/>
</dbReference>
<organism evidence="10 11">
    <name type="scientific">Methanolobus halotolerans</name>
    <dbReference type="NCBI Taxonomy" id="2052935"/>
    <lineage>
        <taxon>Archaea</taxon>
        <taxon>Methanobacteriati</taxon>
        <taxon>Methanobacteriota</taxon>
        <taxon>Stenosarchaea group</taxon>
        <taxon>Methanomicrobia</taxon>
        <taxon>Methanosarcinales</taxon>
        <taxon>Methanosarcinaceae</taxon>
        <taxon>Methanolobus</taxon>
    </lineage>
</organism>
<dbReference type="PANTHER" id="PTHR43047:SF72">
    <property type="entry name" value="OSMOSENSING HISTIDINE PROTEIN KINASE SLN1"/>
    <property type="match status" value="1"/>
</dbReference>
<dbReference type="GO" id="GO:0009927">
    <property type="term" value="F:histidine phosphotransfer kinase activity"/>
    <property type="evidence" value="ECO:0007669"/>
    <property type="project" value="TreeGrafter"/>
</dbReference>
<comment type="caution">
    <text evidence="10">The sequence shown here is derived from an EMBL/GenBank/DDBJ whole genome shotgun (WGS) entry which is preliminary data.</text>
</comment>
<evidence type="ECO:0000256" key="3">
    <source>
        <dbReference type="ARBA" id="ARBA00022679"/>
    </source>
</evidence>
<evidence type="ECO:0000256" key="6">
    <source>
        <dbReference type="SAM" id="Coils"/>
    </source>
</evidence>
<keyword evidence="11" id="KW-1185">Reference proteome</keyword>
<dbReference type="GO" id="GO:0000155">
    <property type="term" value="F:phosphorelay sensor kinase activity"/>
    <property type="evidence" value="ECO:0007669"/>
    <property type="project" value="InterPro"/>
</dbReference>
<dbReference type="InterPro" id="IPR001610">
    <property type="entry name" value="PAC"/>
</dbReference>
<dbReference type="InterPro" id="IPR000700">
    <property type="entry name" value="PAS-assoc_C"/>
</dbReference>
<dbReference type="Gene3D" id="3.30.450.20">
    <property type="entry name" value="PAS domain"/>
    <property type="match status" value="3"/>
</dbReference>
<evidence type="ECO:0000259" key="7">
    <source>
        <dbReference type="PROSITE" id="PS50110"/>
    </source>
</evidence>
<dbReference type="Gene3D" id="1.10.287.130">
    <property type="match status" value="1"/>
</dbReference>
<dbReference type="CDD" id="cd00130">
    <property type="entry name" value="PAS"/>
    <property type="match status" value="3"/>
</dbReference>
<evidence type="ECO:0000256" key="5">
    <source>
        <dbReference type="PROSITE-ProRule" id="PRU00169"/>
    </source>
</evidence>
<dbReference type="PROSITE" id="PS50112">
    <property type="entry name" value="PAS"/>
    <property type="match status" value="3"/>
</dbReference>
<feature type="coiled-coil region" evidence="6">
    <location>
        <begin position="509"/>
        <end position="536"/>
    </location>
</feature>
<dbReference type="NCBIfam" id="TIGR00229">
    <property type="entry name" value="sensory_box"/>
    <property type="match status" value="3"/>
</dbReference>
<keyword evidence="5" id="KW-0597">Phosphoprotein</keyword>
<dbReference type="CDD" id="cd17538">
    <property type="entry name" value="REC_D1_PleD-like"/>
    <property type="match status" value="1"/>
</dbReference>
<dbReference type="Pfam" id="PF00989">
    <property type="entry name" value="PAS"/>
    <property type="match status" value="1"/>
</dbReference>
<sequence>MLEQYRSRILVVDDDPVNVRLVEAQLVNEYDIVTAFSGEEALKVLAQEKPDLIILDVMMPGINGYETCRHIKSSKETCFIVIIVTALSSRDDRLEGIRAGADDFLAKPIDRVELITRVRNLLKSKKLHDKLIAESERAKKYLEVAGSMIVALDVHGTVVLANAKCCEVLGYAGSELIGSNWFSKIILPEHRQDMLCYFNRILEDGPESVEYSESYILTRSGSKKLISWQNSCMKDSSGKITTVLGSGSDITEQRNTGQKIKESEEKFRALFENSVDSVMILNSDGIILEANHAACKMLGYSREEILLMSGSDLITPELRDKCMENAARLMEKGQDMFETIYVRKDSSRVPVEINVKLIDYNKETAILSNGRDITERKLAERNLKKSEEKFRLLAENANDVIWTMDKHCRFLYISPSVMKLRGYTPEEARNQVFGEAFTPDSIMKIESAVNSFFADMQPGEMQNHSEVLEIGQFHRNGHVVWTEAVARAVFSNDGEFQFFLGVTRDISERKKAEEAIHKYTRDLSKANEALKSLDRMKDEFISNLSHELKTPLISIKGYSELVHDEVLGPLIKNRRMPCT</sequence>
<dbReference type="InterPro" id="IPR013767">
    <property type="entry name" value="PAS_fold"/>
</dbReference>
<dbReference type="InterPro" id="IPR013656">
    <property type="entry name" value="PAS_4"/>
</dbReference>
<dbReference type="PANTHER" id="PTHR43047">
    <property type="entry name" value="TWO-COMPONENT HISTIDINE PROTEIN KINASE"/>
    <property type="match status" value="1"/>
</dbReference>
<evidence type="ECO:0000313" key="10">
    <source>
        <dbReference type="EMBL" id="TGC09804.1"/>
    </source>
</evidence>
<feature type="domain" description="PAC" evidence="9">
    <location>
        <begin position="466"/>
        <end position="518"/>
    </location>
</feature>
<evidence type="ECO:0000259" key="8">
    <source>
        <dbReference type="PROSITE" id="PS50112"/>
    </source>
</evidence>
<accession>A0A4E0QB90</accession>
<feature type="domain" description="PAS" evidence="8">
    <location>
        <begin position="263"/>
        <end position="333"/>
    </location>
</feature>